<dbReference type="Gene3D" id="1.10.390.10">
    <property type="entry name" value="Neutral Protease Domain 2"/>
    <property type="match status" value="1"/>
</dbReference>
<evidence type="ECO:0000259" key="12">
    <source>
        <dbReference type="Pfam" id="PF11838"/>
    </source>
</evidence>
<evidence type="ECO:0000259" key="11">
    <source>
        <dbReference type="Pfam" id="PF01433"/>
    </source>
</evidence>
<gene>
    <name evidence="14" type="ORF">HRV97_08780</name>
</gene>
<protein>
    <recommendedName>
        <fullName evidence="9">Aminopeptidase</fullName>
        <ecNumber evidence="9">3.4.11.-</ecNumber>
    </recommendedName>
</protein>
<dbReference type="Gene3D" id="1.25.50.20">
    <property type="match status" value="1"/>
</dbReference>
<keyword evidence="15" id="KW-1185">Reference proteome</keyword>
<feature type="domain" description="Aminopeptidase N-like N-terminal" evidence="13">
    <location>
        <begin position="44"/>
        <end position="221"/>
    </location>
</feature>
<dbReference type="InterPro" id="IPR050344">
    <property type="entry name" value="Peptidase_M1_aminopeptidases"/>
</dbReference>
<feature type="chain" id="PRO_5045972009" description="Aminopeptidase" evidence="10">
    <location>
        <begin position="18"/>
        <end position="885"/>
    </location>
</feature>
<keyword evidence="7 9" id="KW-0862">Zinc</keyword>
<dbReference type="PRINTS" id="PR00756">
    <property type="entry name" value="ALADIPTASE"/>
</dbReference>
<dbReference type="PANTHER" id="PTHR11533">
    <property type="entry name" value="PROTEASE M1 ZINC METALLOPROTEASE"/>
    <property type="match status" value="1"/>
</dbReference>
<dbReference type="SUPFAM" id="SSF55486">
    <property type="entry name" value="Metalloproteases ('zincins'), catalytic domain"/>
    <property type="match status" value="1"/>
</dbReference>
<feature type="domain" description="Peptidase M1 membrane alanine aminopeptidase" evidence="11">
    <location>
        <begin position="264"/>
        <end position="475"/>
    </location>
</feature>
<name>A0ABX2JHN1_9SPHN</name>
<dbReference type="InterPro" id="IPR042097">
    <property type="entry name" value="Aminopeptidase_N-like_N_sf"/>
</dbReference>
<proteinExistence type="inferred from homology"/>
<dbReference type="InterPro" id="IPR014782">
    <property type="entry name" value="Peptidase_M1_dom"/>
</dbReference>
<evidence type="ECO:0000256" key="9">
    <source>
        <dbReference type="RuleBase" id="RU364040"/>
    </source>
</evidence>
<evidence type="ECO:0000313" key="15">
    <source>
        <dbReference type="Proteomes" id="UP000621447"/>
    </source>
</evidence>
<dbReference type="Pfam" id="PF17900">
    <property type="entry name" value="Peptidase_M1_N"/>
    <property type="match status" value="1"/>
</dbReference>
<keyword evidence="3 9" id="KW-0031">Aminopeptidase</keyword>
<evidence type="ECO:0000256" key="3">
    <source>
        <dbReference type="ARBA" id="ARBA00022438"/>
    </source>
</evidence>
<evidence type="ECO:0000256" key="7">
    <source>
        <dbReference type="ARBA" id="ARBA00022833"/>
    </source>
</evidence>
<keyword evidence="5 9" id="KW-0479">Metal-binding</keyword>
<accession>A0ABX2JHN1</accession>
<evidence type="ECO:0000256" key="10">
    <source>
        <dbReference type="SAM" id="SignalP"/>
    </source>
</evidence>
<evidence type="ECO:0000313" key="14">
    <source>
        <dbReference type="EMBL" id="NTS65254.1"/>
    </source>
</evidence>
<feature type="signal peptide" evidence="10">
    <location>
        <begin position="1"/>
        <end position="17"/>
    </location>
</feature>
<evidence type="ECO:0000259" key="13">
    <source>
        <dbReference type="Pfam" id="PF17900"/>
    </source>
</evidence>
<dbReference type="Proteomes" id="UP000621447">
    <property type="component" value="Unassembled WGS sequence"/>
</dbReference>
<dbReference type="InterPro" id="IPR045357">
    <property type="entry name" value="Aminopeptidase_N-like_N"/>
</dbReference>
<keyword evidence="8 9" id="KW-0482">Metalloprotease</keyword>
<evidence type="ECO:0000256" key="8">
    <source>
        <dbReference type="ARBA" id="ARBA00023049"/>
    </source>
</evidence>
<evidence type="ECO:0000256" key="5">
    <source>
        <dbReference type="ARBA" id="ARBA00022723"/>
    </source>
</evidence>
<organism evidence="14 15">
    <name type="scientific">Sphingomonas hominis</name>
    <dbReference type="NCBI Taxonomy" id="2741495"/>
    <lineage>
        <taxon>Bacteria</taxon>
        <taxon>Pseudomonadati</taxon>
        <taxon>Pseudomonadota</taxon>
        <taxon>Alphaproteobacteria</taxon>
        <taxon>Sphingomonadales</taxon>
        <taxon>Sphingomonadaceae</taxon>
        <taxon>Sphingomonas</taxon>
    </lineage>
</organism>
<dbReference type="InterPro" id="IPR027268">
    <property type="entry name" value="Peptidase_M4/M1_CTD_sf"/>
</dbReference>
<comment type="similarity">
    <text evidence="2 9">Belongs to the peptidase M1 family.</text>
</comment>
<dbReference type="Gene3D" id="2.60.40.1730">
    <property type="entry name" value="tricorn interacting facor f3 domain"/>
    <property type="match status" value="1"/>
</dbReference>
<evidence type="ECO:0000256" key="2">
    <source>
        <dbReference type="ARBA" id="ARBA00010136"/>
    </source>
</evidence>
<dbReference type="EC" id="3.4.11.-" evidence="9"/>
<dbReference type="Pfam" id="PF11838">
    <property type="entry name" value="ERAP1_C"/>
    <property type="match status" value="1"/>
</dbReference>
<dbReference type="SUPFAM" id="SSF63737">
    <property type="entry name" value="Leukotriene A4 hydrolase N-terminal domain"/>
    <property type="match status" value="1"/>
</dbReference>
<evidence type="ECO:0000256" key="1">
    <source>
        <dbReference type="ARBA" id="ARBA00000098"/>
    </source>
</evidence>
<sequence>MMTVAALLLSTAAFGQATTPAPSPAAAIVADASAPKGRLPDAAVPKAYRLDFTILPEAERFSGHGEIDVTLKRATTRLYLHGRDLSVSKVVARVGGAVVPATFTQVDATGTARLDFARAVPAGAATLVFDYTGRFGNDAAGLYHVKVADRWYSWTQFESIDARAAFPSFDETGFKQPFTITVTTHPGMTVVSNSPETGVTKVAGGMEKHGFAPTKPLPTYLVAIDTGPFVRQAGTIAPTPERSWAMPYGGVATVPQGDKLAYVMAETPRIVGLLERYFGEAFPFPKLDQIGSPIMPGAMENAGADTYGDGIIFLDRNATTSDKKEFGMVVSHELAHQWFGDLVSPEWWSDLWLNESFANWMGYRIANEWRPELGIGVGALAEGFAAMNTDALEVGRPIHQPITENSQIDGAFDNITYGKGGQVVAMIAAYLGDDKFKEGVRLHLRRHAYGNATSEQFFQSIADAAHDPKVLASLTSFVDQQGVPVVDVRRAGGKLTATQARYAFIGSTPAPLTWTIPFCVRVDATKQCSLLDKKTTTLSAPAGRVVMPNVGGTGYYRFDLAPADWQALIAASATLPAGEAVATTDSLWASFRAGRAPASWLVAQARAMAGNSDPAASVDPGVRIAGLRARGLIAPSSLPAYRSLMASIYTPQLTKLGFDPSVGAYRSEDPRRQELRHRLVALVADEANDSATRATLKAAATRYLSGDANALDPGFLFSALTVLAQDGGLPVAKMLVERGLSSEDATLRSSALTAAGSSGRADVARYLLALDDPRMRSSDRLRLIFGVVGTVETRDLGTEWVLANYERLIAGANGVFITTRLPSAFASQCGADRAASIDAKVGPTIRAANVGLLAYQRTLETIRLCGALRDAKAGEIAAAVSSAGR</sequence>
<dbReference type="PANTHER" id="PTHR11533:SF174">
    <property type="entry name" value="PUROMYCIN-SENSITIVE AMINOPEPTIDASE-RELATED"/>
    <property type="match status" value="1"/>
</dbReference>
<keyword evidence="6 9" id="KW-0378">Hydrolase</keyword>
<evidence type="ECO:0000256" key="6">
    <source>
        <dbReference type="ARBA" id="ARBA00022801"/>
    </source>
</evidence>
<evidence type="ECO:0000256" key="4">
    <source>
        <dbReference type="ARBA" id="ARBA00022670"/>
    </source>
</evidence>
<dbReference type="EMBL" id="JABULH010000003">
    <property type="protein sequence ID" value="NTS65254.1"/>
    <property type="molecule type" value="Genomic_DNA"/>
</dbReference>
<keyword evidence="4 9" id="KW-0645">Protease</keyword>
<reference evidence="14 15" key="1">
    <citation type="submission" date="2020-06" db="EMBL/GenBank/DDBJ databases">
        <title>Sphingomonas hominis sp. nov., a member of the Sphingomonas, isolated from the hair of a 22-year-old girl.</title>
        <authorList>
            <person name="Zhang D.-F."/>
            <person name="Cui X.-W."/>
        </authorList>
    </citation>
    <scope>NUCLEOTIDE SEQUENCE [LARGE SCALE GENOMIC DNA]</scope>
    <source>
        <strain evidence="14 15">HHU CXW</strain>
    </source>
</reference>
<comment type="catalytic activity">
    <reaction evidence="1">
        <text>Release of an N-terminal amino acid, Xaa-|-Yaa- from a peptide, amide or arylamide. Xaa is preferably Ala, but may be most amino acids including Pro (slow action). When a terminal hydrophobic residue is followed by a prolyl residue, the two may be released as an intact Xaa-Pro dipeptide.</text>
        <dbReference type="EC" id="3.4.11.2"/>
    </reaction>
</comment>
<comment type="caution">
    <text evidence="14">The sequence shown here is derived from an EMBL/GenBank/DDBJ whole genome shotgun (WGS) entry which is preliminary data.</text>
</comment>
<dbReference type="CDD" id="cd09601">
    <property type="entry name" value="M1_APN-Q_like"/>
    <property type="match status" value="1"/>
</dbReference>
<feature type="domain" description="ERAP1-like C-terminal" evidence="12">
    <location>
        <begin position="546"/>
        <end position="862"/>
    </location>
</feature>
<comment type="cofactor">
    <cofactor evidence="9">
        <name>Zn(2+)</name>
        <dbReference type="ChEBI" id="CHEBI:29105"/>
    </cofactor>
    <text evidence="9">Binds 1 zinc ion per subunit.</text>
</comment>
<dbReference type="InterPro" id="IPR001930">
    <property type="entry name" value="Peptidase_M1"/>
</dbReference>
<keyword evidence="10" id="KW-0732">Signal</keyword>
<dbReference type="Pfam" id="PF01433">
    <property type="entry name" value="Peptidase_M1"/>
    <property type="match status" value="1"/>
</dbReference>
<dbReference type="InterPro" id="IPR034016">
    <property type="entry name" value="M1_APN-typ"/>
</dbReference>
<dbReference type="Gene3D" id="2.60.40.1910">
    <property type="match status" value="1"/>
</dbReference>
<dbReference type="InterPro" id="IPR024571">
    <property type="entry name" value="ERAP1-like_C_dom"/>
</dbReference>